<dbReference type="NCBIfam" id="TIGR01460">
    <property type="entry name" value="HAD-SF-IIA"/>
    <property type="match status" value="1"/>
</dbReference>
<keyword evidence="6" id="KW-1185">Reference proteome</keyword>
<evidence type="ECO:0000313" key="6">
    <source>
        <dbReference type="Proteomes" id="UP000276301"/>
    </source>
</evidence>
<dbReference type="AlphaFoldDB" id="A0A498CQC0"/>
<keyword evidence="5" id="KW-0378">Hydrolase</keyword>
<comment type="function">
    <text evidence="1">Catalyzes the dephosphorylation of 2-6 carbon acid sugars in vitro.</text>
</comment>
<dbReference type="Pfam" id="PF13344">
    <property type="entry name" value="Hydrolase_6"/>
    <property type="match status" value="1"/>
</dbReference>
<sequence length="263" mass="28523">MLSDKKLFLFDIDGTVAIDETLIDGSRELFSHIDSIGGKSIFITNNSTKGVRDYMEKFRRMGVETDESNFITASYAAAIHLRAHYPGKKVFLLGTRSFAGELRAAGVDVTETLEPGIACAVVGFDSELTYRKVELLCELLLTRPVDYLATNPDLCCPVGFGAVPDCGAICKMIGCAVGREPLFIGKPNRVMVDLCLGAAGFSPDETLVVGDRLYTDIACGVNAGVDTAVVFTGEAKPEDIPASRWQPTWQFPDVRALLNALRE</sequence>
<dbReference type="Gene3D" id="3.40.50.1000">
    <property type="entry name" value="HAD superfamily/HAD-like"/>
    <property type="match status" value="2"/>
</dbReference>
<gene>
    <name evidence="5" type="ORF">D4A47_02965</name>
</gene>
<feature type="binding site" evidence="4">
    <location>
        <position position="11"/>
    </location>
    <ligand>
        <name>Mg(2+)</name>
        <dbReference type="ChEBI" id="CHEBI:18420"/>
    </ligand>
</feature>
<protein>
    <recommendedName>
        <fullName evidence="1">Acid sugar phosphatase</fullName>
        <ecNumber evidence="1">3.1.3.-</ecNumber>
    </recommendedName>
</protein>
<feature type="binding site" evidence="4">
    <location>
        <position position="211"/>
    </location>
    <ligand>
        <name>Mg(2+)</name>
        <dbReference type="ChEBI" id="CHEBI:18420"/>
    </ligand>
</feature>
<dbReference type="Proteomes" id="UP000276301">
    <property type="component" value="Unassembled WGS sequence"/>
</dbReference>
<dbReference type="RefSeq" id="WP_121586081.1">
    <property type="nucleotide sequence ID" value="NZ_RCHT01000002.1"/>
</dbReference>
<accession>A0A498CQC0</accession>
<dbReference type="GO" id="GO:0005737">
    <property type="term" value="C:cytoplasm"/>
    <property type="evidence" value="ECO:0007669"/>
    <property type="project" value="TreeGrafter"/>
</dbReference>
<dbReference type="InterPro" id="IPR036412">
    <property type="entry name" value="HAD-like_sf"/>
</dbReference>
<keyword evidence="1 4" id="KW-0460">Magnesium</keyword>
<evidence type="ECO:0000256" key="3">
    <source>
        <dbReference type="PIRSR" id="PIRSR000915-2"/>
    </source>
</evidence>
<reference evidence="5 6" key="1">
    <citation type="submission" date="2018-10" db="EMBL/GenBank/DDBJ databases">
        <title>Anaerotruncus faecis sp. nov., isolated from human feces.</title>
        <authorList>
            <person name="Wang Y.-J."/>
        </authorList>
    </citation>
    <scope>NUCLEOTIDE SEQUENCE [LARGE SCALE GENOMIC DNA]</scope>
    <source>
        <strain evidence="5 6">22A2-44</strain>
    </source>
</reference>
<dbReference type="GO" id="GO:0016791">
    <property type="term" value="F:phosphatase activity"/>
    <property type="evidence" value="ECO:0007669"/>
    <property type="project" value="TreeGrafter"/>
</dbReference>
<evidence type="ECO:0000256" key="4">
    <source>
        <dbReference type="PIRSR" id="PIRSR000915-3"/>
    </source>
</evidence>
<feature type="binding site" evidence="4">
    <location>
        <position position="13"/>
    </location>
    <ligand>
        <name>Mg(2+)</name>
        <dbReference type="ChEBI" id="CHEBI:18420"/>
    </ligand>
</feature>
<dbReference type="EMBL" id="RCHT01000002">
    <property type="protein sequence ID" value="RLL13865.1"/>
    <property type="molecule type" value="Genomic_DNA"/>
</dbReference>
<proteinExistence type="inferred from homology"/>
<comment type="cofactor">
    <cofactor evidence="4">
        <name>Mg(2+)</name>
        <dbReference type="ChEBI" id="CHEBI:18420"/>
    </cofactor>
    <text evidence="4">Divalent metal ions. Mg(2+) is the most effective.</text>
</comment>
<dbReference type="GO" id="GO:0046872">
    <property type="term" value="F:metal ion binding"/>
    <property type="evidence" value="ECO:0007669"/>
    <property type="project" value="UniProtKB-KW"/>
</dbReference>
<dbReference type="Pfam" id="PF13242">
    <property type="entry name" value="Hydrolase_like"/>
    <property type="match status" value="1"/>
</dbReference>
<dbReference type="EC" id="3.1.3.-" evidence="1"/>
<dbReference type="PANTHER" id="PTHR19288:SF46">
    <property type="entry name" value="HALOACID DEHALOGENASE-LIKE HYDROLASE DOMAIN-CONTAINING PROTEIN 2"/>
    <property type="match status" value="1"/>
</dbReference>
<feature type="active site" description="Nucleophile" evidence="2">
    <location>
        <position position="11"/>
    </location>
</feature>
<dbReference type="PIRSF" id="PIRSF000915">
    <property type="entry name" value="PGP-type_phosphatase"/>
    <property type="match status" value="1"/>
</dbReference>
<evidence type="ECO:0000313" key="5">
    <source>
        <dbReference type="EMBL" id="RLL13865.1"/>
    </source>
</evidence>
<keyword evidence="1 4" id="KW-0479">Metal-binding</keyword>
<evidence type="ECO:0000256" key="1">
    <source>
        <dbReference type="PIRNR" id="PIRNR000915"/>
    </source>
</evidence>
<dbReference type="InterPro" id="IPR023214">
    <property type="entry name" value="HAD_sf"/>
</dbReference>
<dbReference type="SUPFAM" id="SSF56784">
    <property type="entry name" value="HAD-like"/>
    <property type="match status" value="1"/>
</dbReference>
<evidence type="ECO:0000256" key="2">
    <source>
        <dbReference type="PIRSR" id="PIRSR000915-1"/>
    </source>
</evidence>
<comment type="similarity">
    <text evidence="1">Belongs to the HAD-like hydrolase superfamily. NagD family.</text>
</comment>
<dbReference type="InterPro" id="IPR006357">
    <property type="entry name" value="HAD-SF_hydro_IIA"/>
</dbReference>
<dbReference type="PANTHER" id="PTHR19288">
    <property type="entry name" value="4-NITROPHENYLPHOSPHATASE-RELATED"/>
    <property type="match status" value="1"/>
</dbReference>
<feature type="binding site" evidence="3">
    <location>
        <position position="186"/>
    </location>
    <ligand>
        <name>substrate</name>
    </ligand>
</feature>
<organism evidence="5 6">
    <name type="scientific">Anaerotruncus massiliensis</name>
    <name type="common">ex Liu et al. 2021</name>
    <dbReference type="NCBI Taxonomy" id="2321404"/>
    <lineage>
        <taxon>Bacteria</taxon>
        <taxon>Bacillati</taxon>
        <taxon>Bacillota</taxon>
        <taxon>Clostridia</taxon>
        <taxon>Eubacteriales</taxon>
        <taxon>Oscillospiraceae</taxon>
        <taxon>Anaerotruncus</taxon>
    </lineage>
</organism>
<feature type="active site" description="Proton donor" evidence="2">
    <location>
        <position position="13"/>
    </location>
</feature>
<name>A0A498CQC0_9FIRM</name>
<comment type="caution">
    <text evidence="5">The sequence shown here is derived from an EMBL/GenBank/DDBJ whole genome shotgun (WGS) entry which is preliminary data.</text>
</comment>